<evidence type="ECO:0000313" key="4">
    <source>
        <dbReference type="EMBL" id="TKA69748.1"/>
    </source>
</evidence>
<proteinExistence type="inferred from homology"/>
<evidence type="ECO:0000259" key="3">
    <source>
        <dbReference type="Pfam" id="PF01425"/>
    </source>
</evidence>
<dbReference type="SUPFAM" id="SSF75304">
    <property type="entry name" value="Amidase signature (AS) enzymes"/>
    <property type="match status" value="1"/>
</dbReference>
<feature type="compositionally biased region" description="Polar residues" evidence="2">
    <location>
        <begin position="32"/>
        <end position="41"/>
    </location>
</feature>
<dbReference type="PANTHER" id="PTHR42678:SF5">
    <property type="entry name" value="GLUTAMYL-TRNA(GLN) AMIDOTRANSFERASE SUBUNIT A"/>
    <property type="match status" value="1"/>
</dbReference>
<evidence type="ECO:0000256" key="2">
    <source>
        <dbReference type="SAM" id="MobiDB-lite"/>
    </source>
</evidence>
<dbReference type="AlphaFoldDB" id="A0A4U0X3Q5"/>
<keyword evidence="5" id="KW-1185">Reference proteome</keyword>
<dbReference type="STRING" id="331657.A0A4U0X3Q5"/>
<feature type="domain" description="Amidase" evidence="3">
    <location>
        <begin position="647"/>
        <end position="1107"/>
    </location>
</feature>
<evidence type="ECO:0000313" key="5">
    <source>
        <dbReference type="Proteomes" id="UP000308768"/>
    </source>
</evidence>
<dbReference type="Pfam" id="PF01425">
    <property type="entry name" value="Amidase"/>
    <property type="match status" value="1"/>
</dbReference>
<feature type="compositionally biased region" description="Basic residues" evidence="2">
    <location>
        <begin position="1"/>
        <end position="10"/>
    </location>
</feature>
<dbReference type="EMBL" id="NAJN01000699">
    <property type="protein sequence ID" value="TKA69748.1"/>
    <property type="molecule type" value="Genomic_DNA"/>
</dbReference>
<dbReference type="Proteomes" id="UP000308768">
    <property type="component" value="Unassembled WGS sequence"/>
</dbReference>
<reference evidence="4 5" key="1">
    <citation type="submission" date="2017-03" db="EMBL/GenBank/DDBJ databases">
        <title>Genomes of endolithic fungi from Antarctica.</title>
        <authorList>
            <person name="Coleine C."/>
            <person name="Masonjones S."/>
            <person name="Stajich J.E."/>
        </authorList>
    </citation>
    <scope>NUCLEOTIDE SEQUENCE [LARGE SCALE GENOMIC DNA]</scope>
    <source>
        <strain evidence="4 5">CCFEE 5187</strain>
    </source>
</reference>
<dbReference type="InterPro" id="IPR036928">
    <property type="entry name" value="AS_sf"/>
</dbReference>
<dbReference type="InterPro" id="IPR023631">
    <property type="entry name" value="Amidase_dom"/>
</dbReference>
<dbReference type="Gene3D" id="3.90.1300.10">
    <property type="entry name" value="Amidase signature (AS) domain"/>
    <property type="match status" value="1"/>
</dbReference>
<sequence length="1127" mass="121735">MFSSPAKRRKTSETTSAAVRPNARDGTRRTPTRASFMSPTRASLARFNPSLLPRPTSAGSSVGRPDARSELVARGQQALAYIRGESASALSPAVERPVAPSGEYTTQDGATDQLIDELLESTPSEIRQSLPDHDKASDRNLIGVDEEAELPLTPAERGLVDPEPDVPPRGILFSSPGRRRRKDWGDRTRSSSLKPQILPPTQLDEAEESDSAESTELQATAGAKASVAEGGVKLQQSPLPFEERSVDSTQKEKERLLGQLQGIRNEVKRYDEAILKTYSAGVEVVEDNSLDDLLCMLVPDYSSADLPSQAPPISRLLASFLPFSKPRPRSPTPPPSSPLEPIPSHYPVEVEDELPHLQVFTPFTFESDVTFSLSTEMNGTISEERGRQHHDISIRSPSDLLTARITMTIDTTTHSILDLKLQRLSSWAEDELGAWVRKRTEGDSLTSKDHGSIGWAMGRYWEIARKRAECWVKCHSAFPDLLRGRSHLQPEAGKRSADDGEATAGVGLQAVQDNLSRSNSHPKIGMKELRRHLGCRNLTFRSRDAILVVTWRISFDWTGDVESEIGVDYSVPRAWQEADDRGALKKTTAVFDQLVRRRGVYNAQHAELNCGGSTLAIYKDKIRMDFEELTIEKTLSGYDEGRFKVQDIVQAYLDRIKKYGLNDRETSLNAFTVVSENAMKRAAELDEHYEKTKELAGPLHGIPIVVKDQIETADMITSFGSQEAAKYLPSRDAHLVTKLREAGAVILGKSTMPDWAASWFSTSSLSGTTKNPYDLSRESGGSSSGTGAAVAANLALVGIGGDTGGSIRLPSSFCNLVGVRVTPGLISRDGMSALVTPQDTPGPMTRTVEDAARLLDVLVGFDVKDDYSSINVIAASRPGKPSGSPSPFADALHNASLSGKTIGVLRAAFGTHAGMQALLSSTLSQFSDAGATLTDVSIPDLEHYKAYTSQYGTRSKGDIDAFLASRAASGTLPANIAAVHAGKAFHPALDLVDVIVNNAPPDHGKLLAQAQFQRLVATAFARDGLDALVYPTSQVPPPTTQDVLDARWTCLSFPTNTVIASQLLFPAISVPVGFVMAEEADGNGSGGREVPVGLEVLGLPCGEERILAVAAAVEKLVGARRRPVLGA</sequence>
<feature type="compositionally biased region" description="Acidic residues" evidence="2">
    <location>
        <begin position="204"/>
        <end position="213"/>
    </location>
</feature>
<organism evidence="4 5">
    <name type="scientific">Cryomyces minteri</name>
    <dbReference type="NCBI Taxonomy" id="331657"/>
    <lineage>
        <taxon>Eukaryota</taxon>
        <taxon>Fungi</taxon>
        <taxon>Dikarya</taxon>
        <taxon>Ascomycota</taxon>
        <taxon>Pezizomycotina</taxon>
        <taxon>Dothideomycetes</taxon>
        <taxon>Dothideomycetes incertae sedis</taxon>
        <taxon>Cryomyces</taxon>
    </lineage>
</organism>
<feature type="region of interest" description="Disordered" evidence="2">
    <location>
        <begin position="86"/>
        <end position="250"/>
    </location>
</feature>
<comment type="caution">
    <text evidence="4">The sequence shown here is derived from an EMBL/GenBank/DDBJ whole genome shotgun (WGS) entry which is preliminary data.</text>
</comment>
<dbReference type="PROSITE" id="PS00571">
    <property type="entry name" value="AMIDASES"/>
    <property type="match status" value="1"/>
</dbReference>
<name>A0A4U0X3Q5_9PEZI</name>
<feature type="compositionally biased region" description="Pro residues" evidence="2">
    <location>
        <begin position="329"/>
        <end position="341"/>
    </location>
</feature>
<dbReference type="OrthoDB" id="566138at2759"/>
<gene>
    <name evidence="4" type="ORF">B0A49_06708</name>
</gene>
<protein>
    <recommendedName>
        <fullName evidence="3">Amidase domain-containing protein</fullName>
    </recommendedName>
</protein>
<feature type="compositionally biased region" description="Basic and acidic residues" evidence="2">
    <location>
        <begin position="241"/>
        <end position="250"/>
    </location>
</feature>
<evidence type="ECO:0000256" key="1">
    <source>
        <dbReference type="ARBA" id="ARBA00009199"/>
    </source>
</evidence>
<feature type="region of interest" description="Disordered" evidence="2">
    <location>
        <begin position="324"/>
        <end position="345"/>
    </location>
</feature>
<feature type="region of interest" description="Disordered" evidence="2">
    <location>
        <begin position="1"/>
        <end position="71"/>
    </location>
</feature>
<comment type="similarity">
    <text evidence="1">Belongs to the amidase family.</text>
</comment>
<dbReference type="PANTHER" id="PTHR42678">
    <property type="entry name" value="AMIDASE"/>
    <property type="match status" value="1"/>
</dbReference>
<dbReference type="InterPro" id="IPR020556">
    <property type="entry name" value="Amidase_CS"/>
</dbReference>
<accession>A0A4U0X3Q5</accession>